<dbReference type="AlphaFoldDB" id="A0A0K9PVX9"/>
<keyword evidence="1" id="KW-0732">Signal</keyword>
<dbReference type="EMBL" id="LFYR01000593">
    <property type="protein sequence ID" value="KMZ73178.1"/>
    <property type="molecule type" value="Genomic_DNA"/>
</dbReference>
<evidence type="ECO:0000256" key="1">
    <source>
        <dbReference type="SAM" id="SignalP"/>
    </source>
</evidence>
<feature type="chain" id="PRO_5005528347" evidence="1">
    <location>
        <begin position="23"/>
        <end position="77"/>
    </location>
</feature>
<accession>A0A0K9PVX9</accession>
<sequence length="77" mass="8763">MGFAKLFVFLFILVNLVSLQQGRVMTKPMEVSDPPPMSKWCCDPLFGPCYELKTDCTNDCGDKCKDTMDIALYFNKI</sequence>
<dbReference type="Proteomes" id="UP000036987">
    <property type="component" value="Unassembled WGS sequence"/>
</dbReference>
<reference evidence="3" key="1">
    <citation type="journal article" date="2016" name="Nature">
        <title>The genome of the seagrass Zostera marina reveals angiosperm adaptation to the sea.</title>
        <authorList>
            <person name="Olsen J.L."/>
            <person name="Rouze P."/>
            <person name="Verhelst B."/>
            <person name="Lin Y.-C."/>
            <person name="Bayer T."/>
            <person name="Collen J."/>
            <person name="Dattolo E."/>
            <person name="De Paoli E."/>
            <person name="Dittami S."/>
            <person name="Maumus F."/>
            <person name="Michel G."/>
            <person name="Kersting A."/>
            <person name="Lauritano C."/>
            <person name="Lohaus R."/>
            <person name="Toepel M."/>
            <person name="Tonon T."/>
            <person name="Vanneste K."/>
            <person name="Amirebrahimi M."/>
            <person name="Brakel J."/>
            <person name="Bostroem C."/>
            <person name="Chovatia M."/>
            <person name="Grimwood J."/>
            <person name="Jenkins J.W."/>
            <person name="Jueterbock A."/>
            <person name="Mraz A."/>
            <person name="Stam W.T."/>
            <person name="Tice H."/>
            <person name="Bornberg-Bauer E."/>
            <person name="Green P.J."/>
            <person name="Pearson G.A."/>
            <person name="Procaccini G."/>
            <person name="Duarte C.M."/>
            <person name="Schmutz J."/>
            <person name="Reusch T.B.H."/>
            <person name="Van de Peer Y."/>
        </authorList>
    </citation>
    <scope>NUCLEOTIDE SEQUENCE [LARGE SCALE GENOMIC DNA]</scope>
    <source>
        <strain evidence="3">cv. Finnish</strain>
    </source>
</reference>
<gene>
    <name evidence="2" type="ORF">ZOSMA_151G00090</name>
</gene>
<protein>
    <submittedName>
        <fullName evidence="2">Uncharacterized protein</fullName>
    </submittedName>
</protein>
<feature type="signal peptide" evidence="1">
    <location>
        <begin position="1"/>
        <end position="22"/>
    </location>
</feature>
<keyword evidence="3" id="KW-1185">Reference proteome</keyword>
<evidence type="ECO:0000313" key="3">
    <source>
        <dbReference type="Proteomes" id="UP000036987"/>
    </source>
</evidence>
<comment type="caution">
    <text evidence="2">The sequence shown here is derived from an EMBL/GenBank/DDBJ whole genome shotgun (WGS) entry which is preliminary data.</text>
</comment>
<organism evidence="2 3">
    <name type="scientific">Zostera marina</name>
    <name type="common">Eelgrass</name>
    <dbReference type="NCBI Taxonomy" id="29655"/>
    <lineage>
        <taxon>Eukaryota</taxon>
        <taxon>Viridiplantae</taxon>
        <taxon>Streptophyta</taxon>
        <taxon>Embryophyta</taxon>
        <taxon>Tracheophyta</taxon>
        <taxon>Spermatophyta</taxon>
        <taxon>Magnoliopsida</taxon>
        <taxon>Liliopsida</taxon>
        <taxon>Zosteraceae</taxon>
        <taxon>Zostera</taxon>
    </lineage>
</organism>
<proteinExistence type="predicted"/>
<evidence type="ECO:0000313" key="2">
    <source>
        <dbReference type="EMBL" id="KMZ73178.1"/>
    </source>
</evidence>
<name>A0A0K9PVX9_ZOSMR</name>